<keyword evidence="2" id="KW-1185">Reference proteome</keyword>
<dbReference type="Proteomes" id="UP000006671">
    <property type="component" value="Unassembled WGS sequence"/>
</dbReference>
<dbReference type="VEuPathDB" id="AmoebaDB:NAEGRDRAFT_70888"/>
<dbReference type="GeneID" id="8855005"/>
<name>D2VPK0_NAEGR</name>
<dbReference type="InParanoid" id="D2VPK0"/>
<proteinExistence type="predicted"/>
<protein>
    <submittedName>
        <fullName evidence="1">Predicted protein</fullName>
    </submittedName>
</protein>
<organism evidence="2">
    <name type="scientific">Naegleria gruberi</name>
    <name type="common">Amoeba</name>
    <dbReference type="NCBI Taxonomy" id="5762"/>
    <lineage>
        <taxon>Eukaryota</taxon>
        <taxon>Discoba</taxon>
        <taxon>Heterolobosea</taxon>
        <taxon>Tetramitia</taxon>
        <taxon>Eutetramitia</taxon>
        <taxon>Vahlkampfiidae</taxon>
        <taxon>Naegleria</taxon>
    </lineage>
</organism>
<evidence type="ECO:0000313" key="1">
    <source>
        <dbReference type="EMBL" id="EFC41223.1"/>
    </source>
</evidence>
<gene>
    <name evidence="1" type="ORF">NAEGRDRAFT_70888</name>
</gene>
<dbReference type="EMBL" id="GG738887">
    <property type="protein sequence ID" value="EFC41223.1"/>
    <property type="molecule type" value="Genomic_DNA"/>
</dbReference>
<accession>D2VPK0</accession>
<dbReference type="AlphaFoldDB" id="D2VPK0"/>
<reference evidence="1 2" key="1">
    <citation type="journal article" date="2010" name="Cell">
        <title>The genome of Naegleria gruberi illuminates early eukaryotic versatility.</title>
        <authorList>
            <person name="Fritz-Laylin L.K."/>
            <person name="Prochnik S.E."/>
            <person name="Ginger M.L."/>
            <person name="Dacks J.B."/>
            <person name="Carpenter M.L."/>
            <person name="Field M.C."/>
            <person name="Kuo A."/>
            <person name="Paredez A."/>
            <person name="Chapman J."/>
            <person name="Pham J."/>
            <person name="Shu S."/>
            <person name="Neupane R."/>
            <person name="Cipriano M."/>
            <person name="Mancuso J."/>
            <person name="Tu H."/>
            <person name="Salamov A."/>
            <person name="Lindquist E."/>
            <person name="Shapiro H."/>
            <person name="Lucas S."/>
            <person name="Grigoriev I.V."/>
            <person name="Cande W.Z."/>
            <person name="Fulton C."/>
            <person name="Rokhsar D.S."/>
            <person name="Dawson S.C."/>
        </authorList>
    </citation>
    <scope>NUCLEOTIDE SEQUENCE [LARGE SCALE GENOMIC DNA]</scope>
    <source>
        <strain evidence="1 2">NEG-M</strain>
    </source>
</reference>
<dbReference type="KEGG" id="ngr:NAEGRDRAFT_70888"/>
<evidence type="ECO:0000313" key="2">
    <source>
        <dbReference type="Proteomes" id="UP000006671"/>
    </source>
</evidence>
<dbReference type="OMA" id="MELPIYF"/>
<dbReference type="OrthoDB" id="10249777at2759"/>
<dbReference type="RefSeq" id="XP_002673967.1">
    <property type="nucleotide sequence ID" value="XM_002673921.1"/>
</dbReference>
<sequence>MSKYSPSQIMAVSQGMKDKLHEVARTAVLSDNEMDEKIIISFVGPKDCYKTGVLYTHGKKKVPKEMELPIYFAHSNYVINLSADHRVTFDPRDLRDDDDAETIGIRKDAYYYSTGFVLCFNPYEKEHLKLLEKKYLPEILSVKKKAKKEMPFVLFSFDWNPKGPVKRNIEDRIPHDDIINFAKKVGDMTAFIELPQVSVDCVDYVMNILLRCLYQANGQFRKKGLDDSDLEQMETYAAKKQKKCLLM</sequence>